<comment type="caution">
    <text evidence="4">The sequence shown here is derived from an EMBL/GenBank/DDBJ whole genome shotgun (WGS) entry which is preliminary data.</text>
</comment>
<dbReference type="SUPFAM" id="SSF144000">
    <property type="entry name" value="Oxysterol-binding protein-like"/>
    <property type="match status" value="1"/>
</dbReference>
<dbReference type="InterPro" id="IPR000648">
    <property type="entry name" value="Oxysterol-bd"/>
</dbReference>
<evidence type="ECO:0000256" key="2">
    <source>
        <dbReference type="RuleBase" id="RU003844"/>
    </source>
</evidence>
<protein>
    <submittedName>
        <fullName evidence="4">Oxysterol-binding protein-like protein</fullName>
    </submittedName>
</protein>
<name>A0ABQ8GHN4_9PEZI</name>
<feature type="compositionally biased region" description="Low complexity" evidence="3">
    <location>
        <begin position="9"/>
        <end position="31"/>
    </location>
</feature>
<sequence>MASSSSGVDTTPASSTDPSRTATPASAAAVEKAPDDSSKLKTFLGILRRFVGVSDIAAVRFSLPAQLLEPTPNLEYWNYLDRPETFIAIGDSEDPLGRMLGTLRFWFTKDLKYVKGKPCKPYNSALGEFFRCNWEIEDTLPPIKAAKDKAPQSSAASTASTGKTVKVSYLTEQTSHHPPVSAFWVDCPEKGITAKGYDQLSAKFTGTSIRVTPGAHNLGIFITLHSRDEEQYQLTHPAAHLGGLLRGSLSVTVADVCYITCPKTKIKVILHYLEEGWLGKTQNKVEGVIFTYDPDNDNKTKIKDVPDKDVLARIEGCWHDKIYYSLGSGPVNKAAEKILLIDVNPLHPVPKIIPPEDTQLPNESRKFWGGVTEAILNKQYSLATTRKQELEERQRQKAAERQAKNEGWQPRFFSNATDADGKPDLTEEGRKALDGLHKGDYKLEESKELGA</sequence>
<dbReference type="InterPro" id="IPR018494">
    <property type="entry name" value="Oxysterol-bd_CS"/>
</dbReference>
<accession>A0ABQ8GHN4</accession>
<evidence type="ECO:0000256" key="3">
    <source>
        <dbReference type="SAM" id="MobiDB-lite"/>
    </source>
</evidence>
<evidence type="ECO:0000313" key="5">
    <source>
        <dbReference type="Proteomes" id="UP000774617"/>
    </source>
</evidence>
<dbReference type="Gene3D" id="3.30.70.3490">
    <property type="match status" value="1"/>
</dbReference>
<dbReference type="Proteomes" id="UP000774617">
    <property type="component" value="Unassembled WGS sequence"/>
</dbReference>
<dbReference type="EMBL" id="JAGTJR010000008">
    <property type="protein sequence ID" value="KAH7055796.1"/>
    <property type="molecule type" value="Genomic_DNA"/>
</dbReference>
<keyword evidence="5" id="KW-1185">Reference proteome</keyword>
<proteinExistence type="inferred from homology"/>
<dbReference type="PANTHER" id="PTHR10972">
    <property type="entry name" value="OXYSTEROL-BINDING PROTEIN-RELATED"/>
    <property type="match status" value="1"/>
</dbReference>
<feature type="compositionally biased region" description="Basic and acidic residues" evidence="3">
    <location>
        <begin position="419"/>
        <end position="451"/>
    </location>
</feature>
<dbReference type="InterPro" id="IPR037239">
    <property type="entry name" value="OSBP_sf"/>
</dbReference>
<evidence type="ECO:0000313" key="4">
    <source>
        <dbReference type="EMBL" id="KAH7055796.1"/>
    </source>
</evidence>
<evidence type="ECO:0000256" key="1">
    <source>
        <dbReference type="ARBA" id="ARBA00008842"/>
    </source>
</evidence>
<dbReference type="Pfam" id="PF01237">
    <property type="entry name" value="Oxysterol_BP"/>
    <property type="match status" value="1"/>
</dbReference>
<organism evidence="4 5">
    <name type="scientific">Macrophomina phaseolina</name>
    <dbReference type="NCBI Taxonomy" id="35725"/>
    <lineage>
        <taxon>Eukaryota</taxon>
        <taxon>Fungi</taxon>
        <taxon>Dikarya</taxon>
        <taxon>Ascomycota</taxon>
        <taxon>Pezizomycotina</taxon>
        <taxon>Dothideomycetes</taxon>
        <taxon>Dothideomycetes incertae sedis</taxon>
        <taxon>Botryosphaeriales</taxon>
        <taxon>Botryosphaeriaceae</taxon>
        <taxon>Macrophomina</taxon>
    </lineage>
</organism>
<dbReference type="PANTHER" id="PTHR10972:SF212">
    <property type="entry name" value="OXYSTEROL-BINDING PROTEIN-LIKE PROTEIN 1"/>
    <property type="match status" value="1"/>
</dbReference>
<dbReference type="Gene3D" id="2.40.160.120">
    <property type="match status" value="1"/>
</dbReference>
<reference evidence="4 5" key="1">
    <citation type="journal article" date="2021" name="Nat. Commun.">
        <title>Genetic determinants of endophytism in the Arabidopsis root mycobiome.</title>
        <authorList>
            <person name="Mesny F."/>
            <person name="Miyauchi S."/>
            <person name="Thiergart T."/>
            <person name="Pickel B."/>
            <person name="Atanasova L."/>
            <person name="Karlsson M."/>
            <person name="Huettel B."/>
            <person name="Barry K.W."/>
            <person name="Haridas S."/>
            <person name="Chen C."/>
            <person name="Bauer D."/>
            <person name="Andreopoulos W."/>
            <person name="Pangilinan J."/>
            <person name="LaButti K."/>
            <person name="Riley R."/>
            <person name="Lipzen A."/>
            <person name="Clum A."/>
            <person name="Drula E."/>
            <person name="Henrissat B."/>
            <person name="Kohler A."/>
            <person name="Grigoriev I.V."/>
            <person name="Martin F.M."/>
            <person name="Hacquard S."/>
        </authorList>
    </citation>
    <scope>NUCLEOTIDE SEQUENCE [LARGE SCALE GENOMIC DNA]</scope>
    <source>
        <strain evidence="4 5">MPI-SDFR-AT-0080</strain>
    </source>
</reference>
<dbReference type="PROSITE" id="PS01013">
    <property type="entry name" value="OSBP"/>
    <property type="match status" value="1"/>
</dbReference>
<feature type="region of interest" description="Disordered" evidence="3">
    <location>
        <begin position="396"/>
        <end position="451"/>
    </location>
</feature>
<comment type="similarity">
    <text evidence="1 2">Belongs to the OSBP family.</text>
</comment>
<feature type="region of interest" description="Disordered" evidence="3">
    <location>
        <begin position="1"/>
        <end position="31"/>
    </location>
</feature>
<gene>
    <name evidence="4" type="ORF">B0J12DRAFT_431185</name>
</gene>